<dbReference type="PROSITE" id="PS00584">
    <property type="entry name" value="PFKB_KINASES_2"/>
    <property type="match status" value="1"/>
</dbReference>
<dbReference type="Proteomes" id="UP000303581">
    <property type="component" value="Unassembled WGS sequence"/>
</dbReference>
<evidence type="ECO:0000256" key="3">
    <source>
        <dbReference type="ARBA" id="ARBA00022741"/>
    </source>
</evidence>
<dbReference type="Gene3D" id="3.40.1190.20">
    <property type="match status" value="1"/>
</dbReference>
<evidence type="ECO:0000256" key="7">
    <source>
        <dbReference type="PIRNR" id="PIRNR000535"/>
    </source>
</evidence>
<comment type="caution">
    <text evidence="10">The sequence shown here is derived from an EMBL/GenBank/DDBJ whole genome shotgun (WGS) entry which is preliminary data.</text>
</comment>
<comment type="catalytic activity">
    <reaction evidence="6 8">
        <text>beta-D-fructose 1-phosphate + ATP = beta-D-fructose 1,6-bisphosphate + ADP + H(+)</text>
        <dbReference type="Rhea" id="RHEA:14213"/>
        <dbReference type="ChEBI" id="CHEBI:15378"/>
        <dbReference type="ChEBI" id="CHEBI:30616"/>
        <dbReference type="ChEBI" id="CHEBI:32966"/>
        <dbReference type="ChEBI" id="CHEBI:138881"/>
        <dbReference type="ChEBI" id="CHEBI:456216"/>
        <dbReference type="EC" id="2.7.1.56"/>
    </reaction>
</comment>
<keyword evidence="2 7" id="KW-0808">Transferase</keyword>
<evidence type="ECO:0000313" key="11">
    <source>
        <dbReference type="Proteomes" id="UP000303581"/>
    </source>
</evidence>
<evidence type="ECO:0000256" key="5">
    <source>
        <dbReference type="ARBA" id="ARBA00022840"/>
    </source>
</evidence>
<evidence type="ECO:0000313" key="10">
    <source>
        <dbReference type="EMBL" id="GCL69919.1"/>
    </source>
</evidence>
<dbReference type="PIRSF" id="PIRSF000535">
    <property type="entry name" value="1PFK/6PFK/LacC"/>
    <property type="match status" value="1"/>
</dbReference>
<keyword evidence="7" id="KW-0423">Lactose metabolism</keyword>
<dbReference type="GO" id="GO:0008662">
    <property type="term" value="F:1-phosphofructokinase activity"/>
    <property type="evidence" value="ECO:0007669"/>
    <property type="project" value="UniProtKB-UniRule"/>
</dbReference>
<dbReference type="PANTHER" id="PTHR46566:SF1">
    <property type="entry name" value="1-PHOSPHOFRUCTOKINASE"/>
    <property type="match status" value="1"/>
</dbReference>
<comment type="catalytic activity">
    <reaction evidence="7">
        <text>D-tagatofuranose 6-phosphate + ATP = D-tagatofuranose 1,6-bisphosphate + ADP + H(+)</text>
        <dbReference type="Rhea" id="RHEA:12420"/>
        <dbReference type="ChEBI" id="CHEBI:15378"/>
        <dbReference type="ChEBI" id="CHEBI:30616"/>
        <dbReference type="ChEBI" id="CHEBI:58694"/>
        <dbReference type="ChEBI" id="CHEBI:58695"/>
        <dbReference type="ChEBI" id="CHEBI:456216"/>
        <dbReference type="EC" id="2.7.1.144"/>
    </reaction>
</comment>
<evidence type="ECO:0000256" key="1">
    <source>
        <dbReference type="ARBA" id="ARBA00005380"/>
    </source>
</evidence>
<dbReference type="GO" id="GO:0016052">
    <property type="term" value="P:carbohydrate catabolic process"/>
    <property type="evidence" value="ECO:0007669"/>
    <property type="project" value="UniProtKB-ARBA"/>
</dbReference>
<dbReference type="NCBIfam" id="TIGR03828">
    <property type="entry name" value="pfkB"/>
    <property type="match status" value="1"/>
</dbReference>
<dbReference type="FunFam" id="3.40.1190.20:FF:000001">
    <property type="entry name" value="Phosphofructokinase"/>
    <property type="match status" value="1"/>
</dbReference>
<comment type="similarity">
    <text evidence="1">Belongs to the carbohydrate kinase pfkB family.</text>
</comment>
<dbReference type="UniPathway" id="UPA00704">
    <property type="reaction ID" value="UER00715"/>
</dbReference>
<evidence type="ECO:0000256" key="4">
    <source>
        <dbReference type="ARBA" id="ARBA00022777"/>
    </source>
</evidence>
<name>A0A480B736_9FIRM</name>
<comment type="function">
    <text evidence="8">Catalyzes the ATP-dependent phosphorylation of fructose-l-phosphate to fructose-l,6-bisphosphate.</text>
</comment>
<keyword evidence="4 8" id="KW-0418">Kinase</keyword>
<comment type="similarity">
    <text evidence="7">Belongs to the carbohydrate kinase PfkB family. LacC subfamily.</text>
</comment>
<feature type="domain" description="Carbohydrate kinase PfkB" evidence="9">
    <location>
        <begin position="13"/>
        <end position="290"/>
    </location>
</feature>
<dbReference type="GO" id="GO:0009024">
    <property type="term" value="F:tagatose-6-phosphate kinase activity"/>
    <property type="evidence" value="ECO:0007669"/>
    <property type="project" value="UniProtKB-EC"/>
</dbReference>
<dbReference type="GO" id="GO:0005829">
    <property type="term" value="C:cytosol"/>
    <property type="evidence" value="ECO:0007669"/>
    <property type="project" value="TreeGrafter"/>
</dbReference>
<dbReference type="InterPro" id="IPR002173">
    <property type="entry name" value="Carboh/pur_kinase_PfkB_CS"/>
</dbReference>
<keyword evidence="11" id="KW-1185">Reference proteome</keyword>
<comment type="pathway">
    <text evidence="7">Carbohydrate metabolism; D-tagatose 6-phosphate degradation; D-glyceraldehyde 3-phosphate and glycerone phosphate from D-tagatose 6-phosphate: step 1/2.</text>
</comment>
<reference evidence="10 11" key="1">
    <citation type="submission" date="2019-03" db="EMBL/GenBank/DDBJ databases">
        <title>Draft genome sequences of two Veillonella tobetsuensis clinical isolates from intraoperative bronchial fluids of elderly patients with pulmonary carcinoma.</title>
        <authorList>
            <person name="Akiyama T."/>
        </authorList>
    </citation>
    <scope>NUCLEOTIDE SEQUENCE [LARGE SCALE GENOMIC DNA]</scope>
    <source>
        <strain evidence="10 11">PAGU 1579</strain>
    </source>
</reference>
<dbReference type="GO" id="GO:0005988">
    <property type="term" value="P:lactose metabolic process"/>
    <property type="evidence" value="ECO:0007669"/>
    <property type="project" value="UniProtKB-KW"/>
</dbReference>
<dbReference type="GO" id="GO:0005524">
    <property type="term" value="F:ATP binding"/>
    <property type="evidence" value="ECO:0007669"/>
    <property type="project" value="UniProtKB-UniRule"/>
</dbReference>
<dbReference type="SUPFAM" id="SSF53613">
    <property type="entry name" value="Ribokinase-like"/>
    <property type="match status" value="1"/>
</dbReference>
<evidence type="ECO:0000259" key="9">
    <source>
        <dbReference type="Pfam" id="PF00294"/>
    </source>
</evidence>
<dbReference type="InterPro" id="IPR029056">
    <property type="entry name" value="Ribokinase-like"/>
</dbReference>
<dbReference type="RefSeq" id="WP_137662322.1">
    <property type="nucleotide sequence ID" value="NZ_BJCR01000066.1"/>
</dbReference>
<sequence length="303" mass="32771">MIYTITFNPALDYIVRLDHLTTGTINRTEQEYVLGGGKGINVSIVLNNLGMNTTALGFIAGFTGDEIVRQLNNFGVRESFIRLKEGLTRINVKVKASDEETEINGRGPTISDDELQALYAQLDALTEQDTLILAGSIPSSLPSDMYEIIMKRLANKHIRIVVDATKDLLTRVLPYKPFLIKPNNHELSEIFGRTLSTKDDLVTAAKKLQSQGAQHVLISMAGDGAILVSADGTVYTSPAPKGTLINSVGAGDSMVAGFMTGYINTQDLQQALYWGIATGSASAYSENLATKNEVLALLDTITN</sequence>
<dbReference type="AlphaFoldDB" id="A0A480B736"/>
<proteinExistence type="inferred from homology"/>
<keyword evidence="5 7" id="KW-0067">ATP-binding</keyword>
<dbReference type="GO" id="GO:2001059">
    <property type="term" value="P:D-tagatose 6-phosphate catabolic process"/>
    <property type="evidence" value="ECO:0007669"/>
    <property type="project" value="UniProtKB-UniPathway"/>
</dbReference>
<gene>
    <name evidence="10" type="primary">fruK</name>
    <name evidence="10" type="ORF">PAGU1579_16880</name>
</gene>
<keyword evidence="3 7" id="KW-0547">Nucleotide-binding</keyword>
<evidence type="ECO:0000256" key="6">
    <source>
        <dbReference type="ARBA" id="ARBA00047745"/>
    </source>
</evidence>
<dbReference type="InterPro" id="IPR011611">
    <property type="entry name" value="PfkB_dom"/>
</dbReference>
<dbReference type="InterPro" id="IPR017583">
    <property type="entry name" value="Tagatose/fructose_Pkinase"/>
</dbReference>
<dbReference type="InterPro" id="IPR022463">
    <property type="entry name" value="1-PFruKinase"/>
</dbReference>
<accession>A0A480B736</accession>
<evidence type="ECO:0000256" key="2">
    <source>
        <dbReference type="ARBA" id="ARBA00022679"/>
    </source>
</evidence>
<dbReference type="EMBL" id="BJCR01000066">
    <property type="protein sequence ID" value="GCL69919.1"/>
    <property type="molecule type" value="Genomic_DNA"/>
</dbReference>
<dbReference type="EC" id="2.7.1.144" evidence="7"/>
<dbReference type="PANTHER" id="PTHR46566">
    <property type="entry name" value="1-PHOSPHOFRUCTOKINASE-RELATED"/>
    <property type="match status" value="1"/>
</dbReference>
<protein>
    <recommendedName>
        <fullName evidence="7">Tagatose-6-phosphate kinase</fullName>
        <ecNumber evidence="7">2.7.1.144</ecNumber>
    </recommendedName>
</protein>
<dbReference type="GO" id="GO:0044281">
    <property type="term" value="P:small molecule metabolic process"/>
    <property type="evidence" value="ECO:0007669"/>
    <property type="project" value="UniProtKB-ARBA"/>
</dbReference>
<evidence type="ECO:0000256" key="8">
    <source>
        <dbReference type="RuleBase" id="RU369061"/>
    </source>
</evidence>
<organism evidence="10 11">
    <name type="scientific">Veillonella tobetsuensis</name>
    <dbReference type="NCBI Taxonomy" id="1110546"/>
    <lineage>
        <taxon>Bacteria</taxon>
        <taxon>Bacillati</taxon>
        <taxon>Bacillota</taxon>
        <taxon>Negativicutes</taxon>
        <taxon>Veillonellales</taxon>
        <taxon>Veillonellaceae</taxon>
        <taxon>Veillonella</taxon>
    </lineage>
</organism>
<dbReference type="CDD" id="cd01164">
    <property type="entry name" value="FruK_PfkB_like"/>
    <property type="match status" value="1"/>
</dbReference>
<dbReference type="Pfam" id="PF00294">
    <property type="entry name" value="PfkB"/>
    <property type="match status" value="1"/>
</dbReference>
<dbReference type="NCBIfam" id="TIGR03168">
    <property type="entry name" value="1-PFK"/>
    <property type="match status" value="1"/>
</dbReference>